<evidence type="ECO:0000256" key="11">
    <source>
        <dbReference type="ARBA" id="ARBA00031731"/>
    </source>
</evidence>
<dbReference type="Proteomes" id="UP000479190">
    <property type="component" value="Unassembled WGS sequence"/>
</dbReference>
<gene>
    <name evidence="16" type="ORF">TBRA_LOCUS4053</name>
</gene>
<proteinExistence type="inferred from homology"/>
<dbReference type="GO" id="GO:0016925">
    <property type="term" value="P:protein sumoylation"/>
    <property type="evidence" value="ECO:0007669"/>
    <property type="project" value="UniProtKB-UniPathway"/>
</dbReference>
<keyword evidence="6" id="KW-0479">Metal-binding</keyword>
<evidence type="ECO:0000313" key="16">
    <source>
        <dbReference type="EMBL" id="CAB0032105.1"/>
    </source>
</evidence>
<evidence type="ECO:0000256" key="14">
    <source>
        <dbReference type="SAM" id="Coils"/>
    </source>
</evidence>
<accession>A0A6H5I3T0</accession>
<comment type="similarity">
    <text evidence="3">Belongs to the NSE2 family.</text>
</comment>
<dbReference type="UniPathway" id="UPA00886"/>
<dbReference type="EMBL" id="CADCXV010000665">
    <property type="protein sequence ID" value="CAB0032105.1"/>
    <property type="molecule type" value="Genomic_DNA"/>
</dbReference>
<keyword evidence="10" id="KW-0539">Nucleus</keyword>
<evidence type="ECO:0000256" key="3">
    <source>
        <dbReference type="ARBA" id="ARBA00008212"/>
    </source>
</evidence>
<dbReference type="InterPro" id="IPR026846">
    <property type="entry name" value="Nse2(Mms21)"/>
</dbReference>
<evidence type="ECO:0000256" key="10">
    <source>
        <dbReference type="ARBA" id="ARBA00023242"/>
    </source>
</evidence>
<dbReference type="InterPro" id="IPR013083">
    <property type="entry name" value="Znf_RING/FYVE/PHD"/>
</dbReference>
<keyword evidence="5" id="KW-0808">Transferase</keyword>
<dbReference type="GO" id="GO:0008270">
    <property type="term" value="F:zinc ion binding"/>
    <property type="evidence" value="ECO:0007669"/>
    <property type="project" value="UniProtKB-KW"/>
</dbReference>
<comment type="pathway">
    <text evidence="2">Protein modification; protein sumoylation.</text>
</comment>
<feature type="coiled-coil region" evidence="14">
    <location>
        <begin position="61"/>
        <end position="88"/>
    </location>
</feature>
<name>A0A6H5I3T0_9HYME</name>
<dbReference type="PANTHER" id="PTHR21330">
    <property type="entry name" value="E3 SUMO-PROTEIN LIGASE NSE2"/>
    <property type="match status" value="1"/>
</dbReference>
<evidence type="ECO:0000256" key="5">
    <source>
        <dbReference type="ARBA" id="ARBA00022679"/>
    </source>
</evidence>
<dbReference type="GO" id="GO:0000724">
    <property type="term" value="P:double-strand break repair via homologous recombination"/>
    <property type="evidence" value="ECO:0007669"/>
    <property type="project" value="InterPro"/>
</dbReference>
<evidence type="ECO:0000256" key="4">
    <source>
        <dbReference type="ARBA" id="ARBA00020923"/>
    </source>
</evidence>
<keyword evidence="17" id="KW-1185">Reference proteome</keyword>
<evidence type="ECO:0000256" key="12">
    <source>
        <dbReference type="ARBA" id="ARBA00032533"/>
    </source>
</evidence>
<keyword evidence="14" id="KW-0175">Coiled coil</keyword>
<evidence type="ECO:0000256" key="13">
    <source>
        <dbReference type="PROSITE-ProRule" id="PRU00452"/>
    </source>
</evidence>
<organism evidence="16 17">
    <name type="scientific">Trichogramma brassicae</name>
    <dbReference type="NCBI Taxonomy" id="86971"/>
    <lineage>
        <taxon>Eukaryota</taxon>
        <taxon>Metazoa</taxon>
        <taxon>Ecdysozoa</taxon>
        <taxon>Arthropoda</taxon>
        <taxon>Hexapoda</taxon>
        <taxon>Insecta</taxon>
        <taxon>Pterygota</taxon>
        <taxon>Neoptera</taxon>
        <taxon>Endopterygota</taxon>
        <taxon>Hymenoptera</taxon>
        <taxon>Apocrita</taxon>
        <taxon>Proctotrupomorpha</taxon>
        <taxon>Chalcidoidea</taxon>
        <taxon>Trichogrammatidae</taxon>
        <taxon>Trichogramma</taxon>
    </lineage>
</organism>
<evidence type="ECO:0000256" key="2">
    <source>
        <dbReference type="ARBA" id="ARBA00004718"/>
    </source>
</evidence>
<keyword evidence="9" id="KW-0862">Zinc</keyword>
<feature type="domain" description="SP-RING-type" evidence="15">
    <location>
        <begin position="123"/>
        <end position="208"/>
    </location>
</feature>
<protein>
    <recommendedName>
        <fullName evidence="4">E3 SUMO-protein ligase NSE2</fullName>
    </recommendedName>
    <alternativeName>
        <fullName evidence="11">E3 SUMO-protein transferase NSE2</fullName>
    </alternativeName>
    <alternativeName>
        <fullName evidence="12">Non-structural maintenance of chromosomes element 2 homolog</fullName>
    </alternativeName>
</protein>
<dbReference type="GO" id="GO:0061665">
    <property type="term" value="F:SUMO ligase activity"/>
    <property type="evidence" value="ECO:0007669"/>
    <property type="project" value="TreeGrafter"/>
</dbReference>
<evidence type="ECO:0000256" key="1">
    <source>
        <dbReference type="ARBA" id="ARBA00004123"/>
    </source>
</evidence>
<dbReference type="GO" id="GO:0030915">
    <property type="term" value="C:Smc5-Smc6 complex"/>
    <property type="evidence" value="ECO:0007669"/>
    <property type="project" value="InterPro"/>
</dbReference>
<dbReference type="AlphaFoldDB" id="A0A6H5I3T0"/>
<dbReference type="Gene3D" id="3.30.40.10">
    <property type="entry name" value="Zinc/RING finger domain, C3HC4 (zinc finger)"/>
    <property type="match status" value="1"/>
</dbReference>
<evidence type="ECO:0000256" key="7">
    <source>
        <dbReference type="ARBA" id="ARBA00022771"/>
    </source>
</evidence>
<dbReference type="InterPro" id="IPR004181">
    <property type="entry name" value="Znf_MIZ"/>
</dbReference>
<reference evidence="16 17" key="1">
    <citation type="submission" date="2020-02" db="EMBL/GenBank/DDBJ databases">
        <authorList>
            <person name="Ferguson B K."/>
        </authorList>
    </citation>
    <scope>NUCLEOTIDE SEQUENCE [LARGE SCALE GENOMIC DNA]</scope>
</reference>
<evidence type="ECO:0000313" key="17">
    <source>
        <dbReference type="Proteomes" id="UP000479190"/>
    </source>
</evidence>
<keyword evidence="7 13" id="KW-0863">Zinc-finger</keyword>
<evidence type="ECO:0000259" key="15">
    <source>
        <dbReference type="PROSITE" id="PS51044"/>
    </source>
</evidence>
<comment type="subcellular location">
    <subcellularLocation>
        <location evidence="1">Nucleus</location>
    </subcellularLocation>
</comment>
<evidence type="ECO:0000256" key="9">
    <source>
        <dbReference type="ARBA" id="ARBA00022833"/>
    </source>
</evidence>
<sequence length="429" mass="49771">MVAINNSDVLFNNFLKTAENIINYYDDNKDERNKILAELDEVVKESCGHEDKIRKINDTIRQMHDDDVSDLEKSLKNFQKKKKELLKYTPNVEEDSNFVEFKRQVEEIVCSVDGTKSKANNLSDDDIEFTQDDINIIDPFTKKRMIDPVKNKVCGHVYERTSAVSMIEANNKTNILRRANGSQKNYLRYKICVNQFQIGARERASYHENTPTNACMMDELIKSGPLFNKSLKHTPEDLQPRRKLNAPCQAYSDFSRQSTANTKVSDRAIFPELVQQNRSSTRREYCPRRRFPRGSRPGFTRSEHHATLVTNQVGILYFWTISSRKSTGFYPFRAPRHARWVQGVNLVLWDDFLRGSRPGFTRSEHHVTLDVYQVEILYSWTISSRKSTGFYPFRAPRHASHKPGGNLVLLDDFLEEVDRVLPVQSTTSR</sequence>
<dbReference type="Pfam" id="PF11789">
    <property type="entry name" value="zf-Nse"/>
    <property type="match status" value="1"/>
</dbReference>
<keyword evidence="8" id="KW-0833">Ubl conjugation pathway</keyword>
<dbReference type="OrthoDB" id="26899at2759"/>
<dbReference type="PROSITE" id="PS51044">
    <property type="entry name" value="ZF_SP_RING"/>
    <property type="match status" value="1"/>
</dbReference>
<dbReference type="PANTHER" id="PTHR21330:SF1">
    <property type="entry name" value="E3 SUMO-PROTEIN LIGASE NSE2"/>
    <property type="match status" value="1"/>
</dbReference>
<dbReference type="GO" id="GO:0005634">
    <property type="term" value="C:nucleus"/>
    <property type="evidence" value="ECO:0007669"/>
    <property type="project" value="UniProtKB-SubCell"/>
</dbReference>
<evidence type="ECO:0000256" key="6">
    <source>
        <dbReference type="ARBA" id="ARBA00022723"/>
    </source>
</evidence>
<evidence type="ECO:0000256" key="8">
    <source>
        <dbReference type="ARBA" id="ARBA00022786"/>
    </source>
</evidence>